<dbReference type="InterPro" id="IPR037914">
    <property type="entry name" value="SpoVT-AbrB_sf"/>
</dbReference>
<keyword evidence="2" id="KW-1185">Reference proteome</keyword>
<accession>A0A916Q4N6</accession>
<dbReference type="EMBL" id="BLYI01000013">
    <property type="protein sequence ID" value="GFO84297.1"/>
    <property type="molecule type" value="Genomic_DNA"/>
</dbReference>
<gene>
    <name evidence="1" type="ORF">ANBU17_06440</name>
</gene>
<name>A0A916Q4N6_9FIRM</name>
<dbReference type="AlphaFoldDB" id="A0A916Q4N6"/>
<dbReference type="Gene3D" id="3.40.1550.20">
    <property type="entry name" value="Transcriptional regulator MraZ domain"/>
    <property type="match status" value="1"/>
</dbReference>
<comment type="caution">
    <text evidence="1">The sequence shown here is derived from an EMBL/GenBank/DDBJ whole genome shotgun (WGS) entry which is preliminary data.</text>
</comment>
<dbReference type="SUPFAM" id="SSF89447">
    <property type="entry name" value="AbrB/MazE/MraZ-like"/>
    <property type="match status" value="1"/>
</dbReference>
<reference evidence="1" key="1">
    <citation type="submission" date="2020-06" db="EMBL/GenBank/DDBJ databases">
        <title>Characterization of fructooligosaccharide metabolism and fructooligosaccharide-degrading enzymes in human commensal butyrate producers.</title>
        <authorList>
            <person name="Tanno H."/>
            <person name="Fujii T."/>
            <person name="Hirano K."/>
            <person name="Maeno S."/>
            <person name="Tonozuka T."/>
            <person name="Sakamoto M."/>
            <person name="Ohkuma M."/>
            <person name="Tochio T."/>
            <person name="Endo A."/>
        </authorList>
    </citation>
    <scope>NUCLEOTIDE SEQUENCE</scope>
    <source>
        <strain evidence="1">JCM 17466</strain>
    </source>
</reference>
<dbReference type="InterPro" id="IPR038619">
    <property type="entry name" value="MraZ_sf"/>
</dbReference>
<dbReference type="Proteomes" id="UP000613208">
    <property type="component" value="Unassembled WGS sequence"/>
</dbReference>
<proteinExistence type="predicted"/>
<dbReference type="RefSeq" id="WP_201310043.1">
    <property type="nucleotide sequence ID" value="NZ_BLYI01000013.1"/>
</dbReference>
<sequence length="141" mass="16700">MYKLDEEKNIVKKTCVQVRKHEDNAWYIKFPESWAEGLSEVSDVWIIGKGLEKGINLYSPQQWEKMKLFFLKEKAVDEKRIRVLQRHLMAAAYETRIQNGEIHIPEMLIAYCEIKNEEAVLIKYERDGKVFYSVQNMSEAI</sequence>
<organism evidence="1 2">
    <name type="scientific">Anaerostipes butyraticus</name>
    <dbReference type="NCBI Taxonomy" id="645466"/>
    <lineage>
        <taxon>Bacteria</taxon>
        <taxon>Bacillati</taxon>
        <taxon>Bacillota</taxon>
        <taxon>Clostridia</taxon>
        <taxon>Lachnospirales</taxon>
        <taxon>Lachnospiraceae</taxon>
        <taxon>Anaerostipes</taxon>
    </lineage>
</organism>
<protein>
    <submittedName>
        <fullName evidence="1">Uncharacterized protein</fullName>
    </submittedName>
</protein>
<evidence type="ECO:0000313" key="1">
    <source>
        <dbReference type="EMBL" id="GFO84297.1"/>
    </source>
</evidence>
<evidence type="ECO:0000313" key="2">
    <source>
        <dbReference type="Proteomes" id="UP000613208"/>
    </source>
</evidence>